<dbReference type="PANTHER" id="PTHR33273">
    <property type="entry name" value="DOMAIN-CONTAINING PROTEIN, PUTATIVE-RELATED"/>
    <property type="match status" value="1"/>
</dbReference>
<dbReference type="InterPro" id="IPR005135">
    <property type="entry name" value="Endo/exonuclease/phosphatase"/>
</dbReference>
<feature type="domain" description="Endonuclease/exonuclease/phosphatase" evidence="1">
    <location>
        <begin position="104"/>
        <end position="204"/>
    </location>
</feature>
<dbReference type="STRING" id="2015173.A0A026WHZ9"/>
<organism evidence="2 3">
    <name type="scientific">Ooceraea biroi</name>
    <name type="common">Clonal raider ant</name>
    <name type="synonym">Cerapachys biroi</name>
    <dbReference type="NCBI Taxonomy" id="2015173"/>
    <lineage>
        <taxon>Eukaryota</taxon>
        <taxon>Metazoa</taxon>
        <taxon>Ecdysozoa</taxon>
        <taxon>Arthropoda</taxon>
        <taxon>Hexapoda</taxon>
        <taxon>Insecta</taxon>
        <taxon>Pterygota</taxon>
        <taxon>Neoptera</taxon>
        <taxon>Endopterygota</taxon>
        <taxon>Hymenoptera</taxon>
        <taxon>Apocrita</taxon>
        <taxon>Aculeata</taxon>
        <taxon>Formicoidea</taxon>
        <taxon>Formicidae</taxon>
        <taxon>Dorylinae</taxon>
        <taxon>Ooceraea</taxon>
    </lineage>
</organism>
<dbReference type="PANTHER" id="PTHR33273:SF4">
    <property type="entry name" value="ENDONUCLEASE_EXONUCLEASE_PHOSPHATASE DOMAIN-CONTAINING PROTEIN"/>
    <property type="match status" value="1"/>
</dbReference>
<dbReference type="Gene3D" id="3.60.10.10">
    <property type="entry name" value="Endonuclease/exonuclease/phosphatase"/>
    <property type="match status" value="1"/>
</dbReference>
<dbReference type="Pfam" id="PF14529">
    <property type="entry name" value="Exo_endo_phos_2"/>
    <property type="match status" value="1"/>
</dbReference>
<dbReference type="OMA" id="IILLCET"/>
<name>A0A026WHZ9_OOCBI</name>
<evidence type="ECO:0000313" key="3">
    <source>
        <dbReference type="Proteomes" id="UP000053097"/>
    </source>
</evidence>
<sequence length="208" mass="23952">MDKGLFIRQWNCQGIRRKQAELGKRAVEFNFILLSELWLNNDEQFILKNFNTVKKCRLDRRRGRVAVLVRADLHYQIYDVIYTANNKIEACGVTITWKSKPLILVSVYKTPNVFVSYGEWVRFFSQFPNEFVVGGDFNAHHPFWEDAEVCAEGRGLFDAMVEGDLHCLNAGSPTRFATPHSRATEVDITLSNSASFLAAHWETVNESW</sequence>
<dbReference type="AlphaFoldDB" id="A0A026WHZ9"/>
<keyword evidence="2" id="KW-0695">RNA-directed DNA polymerase</keyword>
<dbReference type="InterPro" id="IPR036691">
    <property type="entry name" value="Endo/exonu/phosph_ase_sf"/>
</dbReference>
<keyword evidence="2" id="KW-0548">Nucleotidyltransferase</keyword>
<protein>
    <submittedName>
        <fullName evidence="2">RNA-directed DNA polymerase from mobile element jockey</fullName>
    </submittedName>
</protein>
<reference evidence="2 3" key="1">
    <citation type="journal article" date="2014" name="Curr. Biol.">
        <title>The genome of the clonal raider ant Cerapachys biroi.</title>
        <authorList>
            <person name="Oxley P.R."/>
            <person name="Ji L."/>
            <person name="Fetter-Pruneda I."/>
            <person name="McKenzie S.K."/>
            <person name="Li C."/>
            <person name="Hu H."/>
            <person name="Zhang G."/>
            <person name="Kronauer D.J."/>
        </authorList>
    </citation>
    <scope>NUCLEOTIDE SEQUENCE [LARGE SCALE GENOMIC DNA]</scope>
</reference>
<dbReference type="Proteomes" id="UP000053097">
    <property type="component" value="Unassembled WGS sequence"/>
</dbReference>
<proteinExistence type="predicted"/>
<gene>
    <name evidence="2" type="ORF">X777_04181</name>
</gene>
<dbReference type="GO" id="GO:0003964">
    <property type="term" value="F:RNA-directed DNA polymerase activity"/>
    <property type="evidence" value="ECO:0007669"/>
    <property type="project" value="UniProtKB-KW"/>
</dbReference>
<dbReference type="EMBL" id="KK107194">
    <property type="protein sequence ID" value="EZA55672.1"/>
    <property type="molecule type" value="Genomic_DNA"/>
</dbReference>
<accession>A0A026WHZ9</accession>
<evidence type="ECO:0000259" key="1">
    <source>
        <dbReference type="Pfam" id="PF14529"/>
    </source>
</evidence>
<keyword evidence="3" id="KW-1185">Reference proteome</keyword>
<dbReference type="OrthoDB" id="6764815at2759"/>
<evidence type="ECO:0000313" key="2">
    <source>
        <dbReference type="EMBL" id="EZA55672.1"/>
    </source>
</evidence>
<dbReference type="SUPFAM" id="SSF56219">
    <property type="entry name" value="DNase I-like"/>
    <property type="match status" value="1"/>
</dbReference>
<keyword evidence="2" id="KW-0808">Transferase</keyword>